<keyword evidence="2" id="KW-0489">Methyltransferase</keyword>
<keyword evidence="1" id="KW-0812">Transmembrane</keyword>
<organism evidence="2 3">
    <name type="scientific">Glaciihabitans tibetensis</name>
    <dbReference type="NCBI Taxonomy" id="1266600"/>
    <lineage>
        <taxon>Bacteria</taxon>
        <taxon>Bacillati</taxon>
        <taxon>Actinomycetota</taxon>
        <taxon>Actinomycetes</taxon>
        <taxon>Micrococcales</taxon>
        <taxon>Microbacteriaceae</taxon>
        <taxon>Glaciihabitans</taxon>
    </lineage>
</organism>
<evidence type="ECO:0000256" key="1">
    <source>
        <dbReference type="SAM" id="Phobius"/>
    </source>
</evidence>
<feature type="transmembrane region" description="Helical" evidence="1">
    <location>
        <begin position="132"/>
        <end position="149"/>
    </location>
</feature>
<reference evidence="2 3" key="1">
    <citation type="submission" date="2018-03" db="EMBL/GenBank/DDBJ databases">
        <title>Genomic Encyclopedia of Type Strains, Phase III (KMG-III): the genomes of soil and plant-associated and newly described type strains.</title>
        <authorList>
            <person name="Whitman W."/>
        </authorList>
    </citation>
    <scope>NUCLEOTIDE SEQUENCE [LARGE SCALE GENOMIC DNA]</scope>
    <source>
        <strain evidence="2 3">CGMCC 1.12484</strain>
    </source>
</reference>
<feature type="transmembrane region" description="Helical" evidence="1">
    <location>
        <begin position="45"/>
        <end position="63"/>
    </location>
</feature>
<dbReference type="PANTHER" id="PTHR30487">
    <property type="entry name" value="TYPE 4 PREPILIN-LIKE PROTEINS LEADER PEPTIDE-PROCESSING ENZYME"/>
    <property type="match status" value="1"/>
</dbReference>
<dbReference type="EMBL" id="PVTL01000006">
    <property type="protein sequence ID" value="PRY67502.1"/>
    <property type="molecule type" value="Genomic_DNA"/>
</dbReference>
<name>A0A2T0VBD2_9MICO</name>
<feature type="transmembrane region" description="Helical" evidence="1">
    <location>
        <begin position="20"/>
        <end position="39"/>
    </location>
</feature>
<comment type="caution">
    <text evidence="2">The sequence shown here is derived from an EMBL/GenBank/DDBJ whole genome shotgun (WGS) entry which is preliminary data.</text>
</comment>
<dbReference type="GO" id="GO:0005886">
    <property type="term" value="C:plasma membrane"/>
    <property type="evidence" value="ECO:0007669"/>
    <property type="project" value="TreeGrafter"/>
</dbReference>
<dbReference type="AlphaFoldDB" id="A0A2T0VBD2"/>
<keyword evidence="1" id="KW-0472">Membrane</keyword>
<dbReference type="GO" id="GO:0008168">
    <property type="term" value="F:methyltransferase activity"/>
    <property type="evidence" value="ECO:0007669"/>
    <property type="project" value="UniProtKB-KW"/>
</dbReference>
<feature type="transmembrane region" description="Helical" evidence="1">
    <location>
        <begin position="70"/>
        <end position="88"/>
    </location>
</feature>
<evidence type="ECO:0000313" key="3">
    <source>
        <dbReference type="Proteomes" id="UP000237983"/>
    </source>
</evidence>
<keyword evidence="3" id="KW-1185">Reference proteome</keyword>
<proteinExistence type="predicted"/>
<feature type="transmembrane region" description="Helical" evidence="1">
    <location>
        <begin position="208"/>
        <end position="225"/>
    </location>
</feature>
<dbReference type="Gene3D" id="1.20.120.1220">
    <property type="match status" value="1"/>
</dbReference>
<evidence type="ECO:0000313" key="2">
    <source>
        <dbReference type="EMBL" id="PRY67502.1"/>
    </source>
</evidence>
<accession>A0A2T0VBD2</accession>
<protein>
    <submittedName>
        <fullName evidence="2">Leader peptidase (Prepilin peptidase)/N-methyltransferase</fullName>
    </submittedName>
</protein>
<dbReference type="RefSeq" id="WP_106213145.1">
    <property type="nucleotide sequence ID" value="NZ_PVTL01000006.1"/>
</dbReference>
<dbReference type="OrthoDB" id="2087435at2"/>
<dbReference type="GO" id="GO:0004190">
    <property type="term" value="F:aspartic-type endopeptidase activity"/>
    <property type="evidence" value="ECO:0007669"/>
    <property type="project" value="TreeGrafter"/>
</dbReference>
<dbReference type="InterPro" id="IPR050882">
    <property type="entry name" value="Prepilin_peptidase/N-MTase"/>
</dbReference>
<keyword evidence="2" id="KW-0808">Transferase</keyword>
<keyword evidence="1" id="KW-1133">Transmembrane helix</keyword>
<dbReference type="PANTHER" id="PTHR30487:SF0">
    <property type="entry name" value="PREPILIN LEADER PEPTIDASE_N-METHYLTRANSFERASE-RELATED"/>
    <property type="match status" value="1"/>
</dbReference>
<feature type="transmembrane region" description="Helical" evidence="1">
    <location>
        <begin position="180"/>
        <end position="201"/>
    </location>
</feature>
<sequence length="226" mass="22544">MSVKARGHRLLREFSTPTLVVLVALASLLCVGVVTRYGFTATGIAYAFFVVTGTWLSAIDLRLRILPNRIVVPSIGLGLLLLGVAVVVDRASASSAASAAAGAGASAAASAAAGTAASAAPGFTGADVAADAIRVVLGGLVLFVLYLVLALISPRGLGMGDVKFAAFVGIYLAFDGWDTLVKGAAAGFALAAVIGAGLIAFRRVGRGATIPFGPLMFGGAVLVLAL</sequence>
<gene>
    <name evidence="2" type="ORF">B0I08_106109</name>
</gene>
<dbReference type="Proteomes" id="UP000237983">
    <property type="component" value="Unassembled WGS sequence"/>
</dbReference>
<dbReference type="GO" id="GO:0006465">
    <property type="term" value="P:signal peptide processing"/>
    <property type="evidence" value="ECO:0007669"/>
    <property type="project" value="TreeGrafter"/>
</dbReference>
<dbReference type="GO" id="GO:0032259">
    <property type="term" value="P:methylation"/>
    <property type="evidence" value="ECO:0007669"/>
    <property type="project" value="UniProtKB-KW"/>
</dbReference>